<feature type="domain" description="N-acetyltransferase" evidence="3">
    <location>
        <begin position="5"/>
        <end position="174"/>
    </location>
</feature>
<keyword evidence="1" id="KW-0808">Transferase</keyword>
<dbReference type="Proteomes" id="UP001460202">
    <property type="component" value="Unassembled WGS sequence"/>
</dbReference>
<proteinExistence type="predicted"/>
<accession>A0ABV1GZ49</accession>
<dbReference type="RefSeq" id="WP_276714833.1">
    <property type="nucleotide sequence ID" value="NZ_JBBMFL010000015.1"/>
</dbReference>
<dbReference type="EMBL" id="JBBMFL010000015">
    <property type="protein sequence ID" value="MEQ2545691.1"/>
    <property type="molecule type" value="Genomic_DNA"/>
</dbReference>
<dbReference type="Pfam" id="PF00583">
    <property type="entry name" value="Acetyltransf_1"/>
    <property type="match status" value="1"/>
</dbReference>
<dbReference type="InterPro" id="IPR016181">
    <property type="entry name" value="Acyl_CoA_acyltransferase"/>
</dbReference>
<sequence>MDQESTFRQAVPREAPLIMQIIRQAQARMRAAGSSQWQDGYPAPGHISADIGRGCGYVLCRPGVRECRAIIAYGAVAFNGEPAYEALEGEWLTDGPYVVVHRMAVADGECGKGVAAEFLRHAEEMARERGIGAFRIDTNHDNRPMLRLLERMGFTFCGKVVYRSGERLAFEKRL</sequence>
<dbReference type="PANTHER" id="PTHR43877:SF2">
    <property type="entry name" value="AMINOALKYLPHOSPHONATE N-ACETYLTRANSFERASE-RELATED"/>
    <property type="match status" value="1"/>
</dbReference>
<dbReference type="InterPro" id="IPR000182">
    <property type="entry name" value="GNAT_dom"/>
</dbReference>
<dbReference type="Gene3D" id="3.40.630.30">
    <property type="match status" value="1"/>
</dbReference>
<dbReference type="SUPFAM" id="SSF55729">
    <property type="entry name" value="Acyl-CoA N-acyltransferases (Nat)"/>
    <property type="match status" value="1"/>
</dbReference>
<dbReference type="PANTHER" id="PTHR43877">
    <property type="entry name" value="AMINOALKYLPHOSPHONATE N-ACETYLTRANSFERASE-RELATED-RELATED"/>
    <property type="match status" value="1"/>
</dbReference>
<organism evidence="4 5">
    <name type="scientific">Alistipes intestinihominis</name>
    <dbReference type="NCBI Taxonomy" id="3133172"/>
    <lineage>
        <taxon>Bacteria</taxon>
        <taxon>Pseudomonadati</taxon>
        <taxon>Bacteroidota</taxon>
        <taxon>Bacteroidia</taxon>
        <taxon>Bacteroidales</taxon>
        <taxon>Rikenellaceae</taxon>
        <taxon>Alistipes</taxon>
    </lineage>
</organism>
<dbReference type="InterPro" id="IPR050832">
    <property type="entry name" value="Bact_Acetyltransf"/>
</dbReference>
<dbReference type="PROSITE" id="PS51186">
    <property type="entry name" value="GNAT"/>
    <property type="match status" value="1"/>
</dbReference>
<gene>
    <name evidence="4" type="ORF">WMO46_12130</name>
</gene>
<evidence type="ECO:0000256" key="1">
    <source>
        <dbReference type="ARBA" id="ARBA00022679"/>
    </source>
</evidence>
<protein>
    <submittedName>
        <fullName evidence="4">GNAT family N-acetyltransferase</fullName>
    </submittedName>
</protein>
<dbReference type="CDD" id="cd04301">
    <property type="entry name" value="NAT_SF"/>
    <property type="match status" value="1"/>
</dbReference>
<evidence type="ECO:0000256" key="2">
    <source>
        <dbReference type="ARBA" id="ARBA00023315"/>
    </source>
</evidence>
<keyword evidence="2" id="KW-0012">Acyltransferase</keyword>
<reference evidence="4 5" key="1">
    <citation type="submission" date="2024-03" db="EMBL/GenBank/DDBJ databases">
        <title>Human intestinal bacterial collection.</title>
        <authorList>
            <person name="Pauvert C."/>
            <person name="Hitch T.C.A."/>
            <person name="Clavel T."/>
        </authorList>
    </citation>
    <scope>NUCLEOTIDE SEQUENCE [LARGE SCALE GENOMIC DNA]</scope>
    <source>
        <strain evidence="4 5">CLA-KB-H122</strain>
    </source>
</reference>
<keyword evidence="5" id="KW-1185">Reference proteome</keyword>
<evidence type="ECO:0000313" key="5">
    <source>
        <dbReference type="Proteomes" id="UP001460202"/>
    </source>
</evidence>
<evidence type="ECO:0000313" key="4">
    <source>
        <dbReference type="EMBL" id="MEQ2545691.1"/>
    </source>
</evidence>
<name>A0ABV1GZ49_9BACT</name>
<comment type="caution">
    <text evidence="4">The sequence shown here is derived from an EMBL/GenBank/DDBJ whole genome shotgun (WGS) entry which is preliminary data.</text>
</comment>
<evidence type="ECO:0000259" key="3">
    <source>
        <dbReference type="PROSITE" id="PS51186"/>
    </source>
</evidence>